<evidence type="ECO:0000313" key="6">
    <source>
        <dbReference type="Proteomes" id="UP000246800"/>
    </source>
</evidence>
<feature type="domain" description="Tyr recombinase" evidence="2">
    <location>
        <begin position="2"/>
        <end position="180"/>
    </location>
</feature>
<dbReference type="Pfam" id="PF00589">
    <property type="entry name" value="Phage_integrase"/>
    <property type="match status" value="1"/>
</dbReference>
<dbReference type="Proteomes" id="UP000246800">
    <property type="component" value="Unassembled WGS sequence"/>
</dbReference>
<dbReference type="eggNOG" id="COG0582">
    <property type="taxonomic scope" value="Bacteria"/>
</dbReference>
<protein>
    <submittedName>
        <fullName evidence="4 5">Integrase</fullName>
    </submittedName>
</protein>
<dbReference type="Proteomes" id="UP000600220">
    <property type="component" value="Unassembled WGS sequence"/>
</dbReference>
<proteinExistence type="predicted"/>
<dbReference type="PANTHER" id="PTHR30349">
    <property type="entry name" value="PHAGE INTEGRASE-RELATED"/>
    <property type="match status" value="1"/>
</dbReference>
<reference evidence="4 6" key="1">
    <citation type="journal article" date="2018" name="Vet. Microbiol.">
        <title>Clonal diversity and geographic distribution of methicillin-resistant Staphylococcus pseudintermedius from Australian animals: Discovery of novel sequence types.</title>
        <authorList>
            <person name="Worthing K.A."/>
            <person name="Abraham S."/>
            <person name="Coombs G.W."/>
            <person name="Pang S."/>
            <person name="Saputra S."/>
            <person name="Jordan D."/>
            <person name="Trott D.J."/>
            <person name="Norris J.M."/>
        </authorList>
    </citation>
    <scope>NUCLEOTIDE SEQUENCE [LARGE SCALE GENOMIC DNA]</scope>
    <source>
        <strain evidence="4 6">ST525 1</strain>
    </source>
</reference>
<dbReference type="EMBL" id="QEIT01000104">
    <property type="protein sequence ID" value="PWZ72825.1"/>
    <property type="molecule type" value="Genomic_DNA"/>
</dbReference>
<evidence type="ECO:0000313" key="3">
    <source>
        <dbReference type="EMBL" id="EGQ4384620.1"/>
    </source>
</evidence>
<keyword evidence="8" id="KW-1185">Reference proteome</keyword>
<sequence length="183" mass="21112">MNCVDPIREMRDIHRMYDFLQSHSIRDYLFFKFAIHTGVKLVGLLNLKVSQVMHDDGTIIEKWDVSQSQEVSVRIPNSLREELKAYIDAEALIKTDLLFRSKRTQKGLSRQQAYRIINTAAQQLGLEHIGLTTLRKTFAYHAFESGISISMIQKYLGHQTSHETMKFIGVPKKEMDTTIALNL</sequence>
<dbReference type="SUPFAM" id="SSF56349">
    <property type="entry name" value="DNA breaking-rejoining enzymes"/>
    <property type="match status" value="1"/>
</dbReference>
<name>A0A166MQV7_STAPS</name>
<dbReference type="GO" id="GO:0015074">
    <property type="term" value="P:DNA integration"/>
    <property type="evidence" value="ECO:0007669"/>
    <property type="project" value="InterPro"/>
</dbReference>
<dbReference type="GO" id="GO:0006310">
    <property type="term" value="P:DNA recombination"/>
    <property type="evidence" value="ECO:0007669"/>
    <property type="project" value="UniProtKB-KW"/>
</dbReference>
<keyword evidence="1" id="KW-0233">DNA recombination</keyword>
<evidence type="ECO:0000313" key="8">
    <source>
        <dbReference type="Proteomes" id="UP000600220"/>
    </source>
</evidence>
<dbReference type="GO" id="GO:0003677">
    <property type="term" value="F:DNA binding"/>
    <property type="evidence" value="ECO:0007669"/>
    <property type="project" value="InterPro"/>
</dbReference>
<evidence type="ECO:0000256" key="1">
    <source>
        <dbReference type="ARBA" id="ARBA00023172"/>
    </source>
</evidence>
<dbReference type="PROSITE" id="PS51898">
    <property type="entry name" value="TYR_RECOMBINASE"/>
    <property type="match status" value="1"/>
</dbReference>
<dbReference type="InterPro" id="IPR011010">
    <property type="entry name" value="DNA_brk_join_enz"/>
</dbReference>
<dbReference type="EMBL" id="AAXKXX010000006">
    <property type="protein sequence ID" value="EGQ4384620.1"/>
    <property type="molecule type" value="Genomic_DNA"/>
</dbReference>
<evidence type="ECO:0000313" key="4">
    <source>
        <dbReference type="EMBL" id="PWZ72825.1"/>
    </source>
</evidence>
<dbReference type="Gene3D" id="1.10.443.10">
    <property type="entry name" value="Intergrase catalytic core"/>
    <property type="match status" value="1"/>
</dbReference>
<dbReference type="EMBL" id="CP066884">
    <property type="protein sequence ID" value="QQM97819.1"/>
    <property type="molecule type" value="Genomic_DNA"/>
</dbReference>
<organism evidence="4 6">
    <name type="scientific">Staphylococcus pseudintermedius</name>
    <dbReference type="NCBI Taxonomy" id="283734"/>
    <lineage>
        <taxon>Bacteria</taxon>
        <taxon>Bacillati</taxon>
        <taxon>Bacillota</taxon>
        <taxon>Bacilli</taxon>
        <taxon>Bacillales</taxon>
        <taxon>Staphylococcaceae</taxon>
        <taxon>Staphylococcus</taxon>
        <taxon>Staphylococcus intermedius group</taxon>
    </lineage>
</organism>
<reference evidence="3 8" key="2">
    <citation type="submission" date="2018-11" db="EMBL/GenBank/DDBJ databases">
        <authorList>
            <consortium name="Veterinary Laboratory Investigation and Response Network"/>
        </authorList>
    </citation>
    <scope>NUCLEOTIDE SEQUENCE [LARGE SCALE GENOMIC DNA]</scope>
    <source>
        <strain evidence="3 8">SPSE-18-VL-LA-PA-Ryan-0021</strain>
    </source>
</reference>
<dbReference type="InterPro" id="IPR050090">
    <property type="entry name" value="Tyrosine_recombinase_XerCD"/>
</dbReference>
<evidence type="ECO:0000313" key="5">
    <source>
        <dbReference type="EMBL" id="QQM97819.1"/>
    </source>
</evidence>
<dbReference type="InterPro" id="IPR013762">
    <property type="entry name" value="Integrase-like_cat_sf"/>
</dbReference>
<dbReference type="PANTHER" id="PTHR30349:SF82">
    <property type="entry name" value="INTEGRASE_RECOMBINASE YOEC-RELATED"/>
    <property type="match status" value="1"/>
</dbReference>
<dbReference type="InterPro" id="IPR002104">
    <property type="entry name" value="Integrase_catalytic"/>
</dbReference>
<accession>A0A166MQV7</accession>
<gene>
    <name evidence="4" type="ORF">DD902_12565</name>
    <name evidence="3" type="ORF">EGV54_05865</name>
    <name evidence="5" type="ORF">JGZ15_10200</name>
</gene>
<reference evidence="5 7" key="3">
    <citation type="submission" date="2020-12" db="EMBL/GenBank/DDBJ databases">
        <title>Whole genome sequencing and de novo assembly of Staphylococcus pseudintermedius: a novel pangenome approach to unravel pathogenesis of canine pyoderma.</title>
        <authorList>
            <person name="Ferrer L."/>
            <person name="Perez D."/>
            <person name="Fonticoba R."/>
            <person name="Vines J."/>
            <person name="Fabregas N."/>
            <person name="Madronero S."/>
            <person name="Meroni G."/>
            <person name="Martino P."/>
            <person name="Martinez S."/>
            <person name="Cusco A."/>
            <person name="Migura L."/>
            <person name="Francino O."/>
        </authorList>
    </citation>
    <scope>NUCLEOTIDE SEQUENCE [LARGE SCALE GENOMIC DNA]</scope>
    <source>
        <strain evidence="5 7">HSP080</strain>
    </source>
</reference>
<dbReference type="Proteomes" id="UP000595859">
    <property type="component" value="Chromosome"/>
</dbReference>
<evidence type="ECO:0000259" key="2">
    <source>
        <dbReference type="PROSITE" id="PS51898"/>
    </source>
</evidence>
<dbReference type="RefSeq" id="WP_014614652.1">
    <property type="nucleotide sequence ID" value="NZ_AP019372.1"/>
</dbReference>
<evidence type="ECO:0000313" key="7">
    <source>
        <dbReference type="Proteomes" id="UP000595859"/>
    </source>
</evidence>
<dbReference type="AlphaFoldDB" id="A0A166MQV7"/>